<comment type="caution">
    <text evidence="3">The sequence shown here is derived from an EMBL/GenBank/DDBJ whole genome shotgun (WGS) entry which is preliminary data.</text>
</comment>
<keyword evidence="1" id="KW-0732">Signal</keyword>
<evidence type="ECO:0000313" key="3">
    <source>
        <dbReference type="EMBL" id="KAK7899426.1"/>
    </source>
</evidence>
<proteinExistence type="predicted"/>
<feature type="signal peptide" evidence="1">
    <location>
        <begin position="1"/>
        <end position="20"/>
    </location>
</feature>
<sequence length="296" mass="34257">MKLLLSCVVIVSALMPLVSCEGESYWSTRYPYTTVLWVTFLTPYYKSATERQATRPESTTVDLTTTPSWSPDWTTTPSWSPDWTTRYYPTSPPPRTKSVSVCLRFMADSNSFNLLKLAPGSPLTLSYNNPTWFTLSWNYYSQVSLNPRVLLWTSIRTQPWTSVCMVLDSRKNVVQLFEGGYMSVRKIPPSRMLWSGEPVVDVSGFDGQVTDLEVWDYPLKYGQVFSYMQNYGSSGTVLSWSNIAYRYRGNVLFEETYALRLRQSISSSDKQEEPISNRLKFRKKFNGKKHRRRQML</sequence>
<evidence type="ECO:0000313" key="4">
    <source>
        <dbReference type="Proteomes" id="UP001460270"/>
    </source>
</evidence>
<dbReference type="EMBL" id="JBBPFD010000014">
    <property type="protein sequence ID" value="KAK7899426.1"/>
    <property type="molecule type" value="Genomic_DNA"/>
</dbReference>
<feature type="domain" description="Pentraxin (PTX)" evidence="2">
    <location>
        <begin position="70"/>
        <end position="259"/>
    </location>
</feature>
<dbReference type="AlphaFoldDB" id="A0AAW0NTE8"/>
<dbReference type="Gene3D" id="2.60.120.200">
    <property type="match status" value="1"/>
</dbReference>
<dbReference type="Proteomes" id="UP001460270">
    <property type="component" value="Unassembled WGS sequence"/>
</dbReference>
<organism evidence="3 4">
    <name type="scientific">Mugilogobius chulae</name>
    <name type="common">yellowstripe goby</name>
    <dbReference type="NCBI Taxonomy" id="88201"/>
    <lineage>
        <taxon>Eukaryota</taxon>
        <taxon>Metazoa</taxon>
        <taxon>Chordata</taxon>
        <taxon>Craniata</taxon>
        <taxon>Vertebrata</taxon>
        <taxon>Euteleostomi</taxon>
        <taxon>Actinopterygii</taxon>
        <taxon>Neopterygii</taxon>
        <taxon>Teleostei</taxon>
        <taxon>Neoteleostei</taxon>
        <taxon>Acanthomorphata</taxon>
        <taxon>Gobiaria</taxon>
        <taxon>Gobiiformes</taxon>
        <taxon>Gobioidei</taxon>
        <taxon>Gobiidae</taxon>
        <taxon>Gobionellinae</taxon>
        <taxon>Mugilogobius</taxon>
    </lineage>
</organism>
<feature type="chain" id="PRO_5043754618" description="Pentraxin (PTX) domain-containing protein" evidence="1">
    <location>
        <begin position="21"/>
        <end position="296"/>
    </location>
</feature>
<dbReference type="InterPro" id="IPR001759">
    <property type="entry name" value="PTX_dom"/>
</dbReference>
<evidence type="ECO:0000256" key="1">
    <source>
        <dbReference type="SAM" id="SignalP"/>
    </source>
</evidence>
<keyword evidence="4" id="KW-1185">Reference proteome</keyword>
<reference evidence="4" key="1">
    <citation type="submission" date="2024-04" db="EMBL/GenBank/DDBJ databases">
        <title>Salinicola lusitanus LLJ914,a marine bacterium isolated from the Okinawa Trough.</title>
        <authorList>
            <person name="Li J."/>
        </authorList>
    </citation>
    <scope>NUCLEOTIDE SEQUENCE [LARGE SCALE GENOMIC DNA]</scope>
</reference>
<accession>A0AAW0NTE8</accession>
<evidence type="ECO:0000259" key="2">
    <source>
        <dbReference type="SMART" id="SM00159"/>
    </source>
</evidence>
<dbReference type="SUPFAM" id="SSF49899">
    <property type="entry name" value="Concanavalin A-like lectins/glucanases"/>
    <property type="match status" value="1"/>
</dbReference>
<protein>
    <recommendedName>
        <fullName evidence="2">Pentraxin (PTX) domain-containing protein</fullName>
    </recommendedName>
</protein>
<gene>
    <name evidence="3" type="ORF">WMY93_020279</name>
</gene>
<name>A0AAW0NTE8_9GOBI</name>
<dbReference type="SMART" id="SM00159">
    <property type="entry name" value="PTX"/>
    <property type="match status" value="1"/>
</dbReference>
<dbReference type="InterPro" id="IPR013320">
    <property type="entry name" value="ConA-like_dom_sf"/>
</dbReference>